<dbReference type="InterPro" id="IPR058913">
    <property type="entry name" value="Integrase_dom_put"/>
</dbReference>
<keyword evidence="3" id="KW-1185">Reference proteome</keyword>
<evidence type="ECO:0000259" key="1">
    <source>
        <dbReference type="Pfam" id="PF24764"/>
    </source>
</evidence>
<accession>A0A7J5YPA6</accession>
<evidence type="ECO:0000313" key="3">
    <source>
        <dbReference type="Proteomes" id="UP000518266"/>
    </source>
</evidence>
<name>A0A7J5YPA6_DISMA</name>
<dbReference type="PANTHER" id="PTHR46791">
    <property type="entry name" value="EXPRESSED PROTEIN"/>
    <property type="match status" value="1"/>
</dbReference>
<dbReference type="OrthoDB" id="6119988at2759"/>
<dbReference type="EMBL" id="JAAKFY010000010">
    <property type="protein sequence ID" value="KAF3851382.1"/>
    <property type="molecule type" value="Genomic_DNA"/>
</dbReference>
<feature type="domain" description="Integrase core" evidence="1">
    <location>
        <begin position="89"/>
        <end position="255"/>
    </location>
</feature>
<reference evidence="2 3" key="1">
    <citation type="submission" date="2020-03" db="EMBL/GenBank/DDBJ databases">
        <title>Dissostichus mawsoni Genome sequencing and assembly.</title>
        <authorList>
            <person name="Park H."/>
        </authorList>
    </citation>
    <scope>NUCLEOTIDE SEQUENCE [LARGE SCALE GENOMIC DNA]</scope>
    <source>
        <strain evidence="2">DM0001</strain>
        <tissue evidence="2">Muscle</tissue>
    </source>
</reference>
<proteinExistence type="predicted"/>
<organism evidence="2 3">
    <name type="scientific">Dissostichus mawsoni</name>
    <name type="common">Antarctic cod</name>
    <dbReference type="NCBI Taxonomy" id="36200"/>
    <lineage>
        <taxon>Eukaryota</taxon>
        <taxon>Metazoa</taxon>
        <taxon>Chordata</taxon>
        <taxon>Craniata</taxon>
        <taxon>Vertebrata</taxon>
        <taxon>Euteleostomi</taxon>
        <taxon>Actinopterygii</taxon>
        <taxon>Neopterygii</taxon>
        <taxon>Teleostei</taxon>
        <taxon>Neoteleostei</taxon>
        <taxon>Acanthomorphata</taxon>
        <taxon>Eupercaria</taxon>
        <taxon>Perciformes</taxon>
        <taxon>Notothenioidei</taxon>
        <taxon>Nototheniidae</taxon>
        <taxon>Dissostichus</taxon>
    </lineage>
</organism>
<gene>
    <name evidence="2" type="ORF">F7725_013154</name>
</gene>
<protein>
    <recommendedName>
        <fullName evidence="1">Integrase core domain-containing protein</fullName>
    </recommendedName>
</protein>
<dbReference type="PANTHER" id="PTHR46791:SF12">
    <property type="match status" value="1"/>
</dbReference>
<evidence type="ECO:0000313" key="2">
    <source>
        <dbReference type="EMBL" id="KAF3851382.1"/>
    </source>
</evidence>
<dbReference type="Pfam" id="PF24764">
    <property type="entry name" value="rva_4"/>
    <property type="match status" value="1"/>
</dbReference>
<sequence length="313" mass="36083">MSLRTLKSKLKSLSLSRKKNYSPLANVRAAIQEELNGPGQHYGYRSMCQTLRQKHSLTVKRDEVMNLMRELDPSGVQLRSNRRFVRRTYSSEGPNHVWHVDGYDKLKPYGLAISGCIDATNNDPGVIAQNYIRCVTEHGVIPMRLRTDCGTENGTMAAIQCALRSRHSDNFAGAASHMYGSSTANQRIESWWSYFRKQRSQFWMDLMNDLRERHHFSGSHAHTCLVRFVFMGVLQRDLDECREKWNTHIIRPVNQSRCPSGKPDVMYNLPHSPCGDEHFQEHFENLQRTSGLMQPLTWESCVANYINMKNMAN</sequence>
<dbReference type="Proteomes" id="UP000518266">
    <property type="component" value="Unassembled WGS sequence"/>
</dbReference>
<feature type="non-terminal residue" evidence="2">
    <location>
        <position position="1"/>
    </location>
</feature>
<comment type="caution">
    <text evidence="2">The sequence shown here is derived from an EMBL/GenBank/DDBJ whole genome shotgun (WGS) entry which is preliminary data.</text>
</comment>
<dbReference type="AlphaFoldDB" id="A0A7J5YPA6"/>